<feature type="domain" description="Primase C-terminal 1" evidence="1">
    <location>
        <begin position="213"/>
        <end position="275"/>
    </location>
</feature>
<name>A0ABW6KSK5_9ACTN</name>
<comment type="caution">
    <text evidence="3">The sequence shown here is derived from an EMBL/GenBank/DDBJ whole genome shotgun (WGS) entry which is preliminary data.</text>
</comment>
<feature type="domain" description="DNA primase/polymerase bifunctional N-terminal" evidence="2">
    <location>
        <begin position="5"/>
        <end position="183"/>
    </location>
</feature>
<accession>A0ABW6KSK5</accession>
<evidence type="ECO:0000313" key="4">
    <source>
        <dbReference type="Proteomes" id="UP001601197"/>
    </source>
</evidence>
<dbReference type="Pfam" id="PF09250">
    <property type="entry name" value="Prim-Pol"/>
    <property type="match status" value="1"/>
</dbReference>
<dbReference type="RefSeq" id="WP_388347500.1">
    <property type="nucleotide sequence ID" value="NZ_JBIAFJ010000011.1"/>
</dbReference>
<sequence length="278" mass="30008">MLDSALFLADKDFHLFPADHPGLPQCAGRARGHDPATCTDRGKHPAVAFTRNHSTDRGKLAYWFHTQQHNIGIAVGACRGPAGERLLVVDSDRPGAIEDTAAALGRKWLPTMRVTTAKGYHDYLWAPRTMKLGNGLGSLRGRFDGDVRAGNAYVIGPGSVHATGVIYELVDPEQQPAPAPAWLLAALQAAPERPTAVPAQGPRKASGRLTPLVRFVLESQPKQRNNRLYWAACRAFEQMAAAPPNIASALLDAATHIGLSEAEARQTITSAYRSRATR</sequence>
<dbReference type="SUPFAM" id="SSF56747">
    <property type="entry name" value="Prim-pol domain"/>
    <property type="match status" value="1"/>
</dbReference>
<dbReference type="EMBL" id="JBIAFJ010000011">
    <property type="protein sequence ID" value="MFE9170874.1"/>
    <property type="molecule type" value="Genomic_DNA"/>
</dbReference>
<protein>
    <submittedName>
        <fullName evidence="3">Bifunctional DNA primase/polymerase</fullName>
    </submittedName>
</protein>
<reference evidence="3 4" key="1">
    <citation type="submission" date="2024-10" db="EMBL/GenBank/DDBJ databases">
        <title>The Natural Products Discovery Center: Release of the First 8490 Sequenced Strains for Exploring Actinobacteria Biosynthetic Diversity.</title>
        <authorList>
            <person name="Kalkreuter E."/>
            <person name="Kautsar S.A."/>
            <person name="Yang D."/>
            <person name="Bader C.D."/>
            <person name="Teijaro C.N."/>
            <person name="Fluegel L."/>
            <person name="Davis C.M."/>
            <person name="Simpson J.R."/>
            <person name="Lauterbach L."/>
            <person name="Steele A.D."/>
            <person name="Gui C."/>
            <person name="Meng S."/>
            <person name="Li G."/>
            <person name="Viehrig K."/>
            <person name="Ye F."/>
            <person name="Su P."/>
            <person name="Kiefer A.F."/>
            <person name="Nichols A."/>
            <person name="Cepeda A.J."/>
            <person name="Yan W."/>
            <person name="Fan B."/>
            <person name="Jiang Y."/>
            <person name="Adhikari A."/>
            <person name="Zheng C.-J."/>
            <person name="Schuster L."/>
            <person name="Cowan T.M."/>
            <person name="Smanski M.J."/>
            <person name="Chevrette M.G."/>
            <person name="De Carvalho L.P.S."/>
            <person name="Shen B."/>
        </authorList>
    </citation>
    <scope>NUCLEOTIDE SEQUENCE [LARGE SCALE GENOMIC DNA]</scope>
    <source>
        <strain evidence="3 4">NPDC007147</strain>
    </source>
</reference>
<proteinExistence type="predicted"/>
<dbReference type="Proteomes" id="UP001601197">
    <property type="component" value="Unassembled WGS sequence"/>
</dbReference>
<dbReference type="InterPro" id="IPR015330">
    <property type="entry name" value="DNA_primase/pol_bifunc_N"/>
</dbReference>
<evidence type="ECO:0000313" key="3">
    <source>
        <dbReference type="EMBL" id="MFE9170874.1"/>
    </source>
</evidence>
<keyword evidence="4" id="KW-1185">Reference proteome</keyword>
<evidence type="ECO:0000259" key="1">
    <source>
        <dbReference type="SMART" id="SM00942"/>
    </source>
</evidence>
<dbReference type="SMART" id="SM00943">
    <property type="entry name" value="Prim-Pol"/>
    <property type="match status" value="1"/>
</dbReference>
<dbReference type="InterPro" id="IPR014820">
    <property type="entry name" value="PriCT_1"/>
</dbReference>
<gene>
    <name evidence="3" type="ORF">ACFYNZ_15325</name>
</gene>
<dbReference type="SMART" id="SM00942">
    <property type="entry name" value="PriCT_1"/>
    <property type="match status" value="1"/>
</dbReference>
<evidence type="ECO:0000259" key="2">
    <source>
        <dbReference type="SMART" id="SM00943"/>
    </source>
</evidence>
<organism evidence="3 4">
    <name type="scientific">Streptomyces kebangsaanensis</name>
    <dbReference type="NCBI Taxonomy" id="864058"/>
    <lineage>
        <taxon>Bacteria</taxon>
        <taxon>Bacillati</taxon>
        <taxon>Actinomycetota</taxon>
        <taxon>Actinomycetes</taxon>
        <taxon>Kitasatosporales</taxon>
        <taxon>Streptomycetaceae</taxon>
        <taxon>Streptomyces</taxon>
    </lineage>
</organism>